<reference evidence="2 3" key="1">
    <citation type="journal article" date="2013" name="Genome Announc.">
        <title>Draft Genome Sequence of Pseudomonas fluorescens LMG 5329, a White Line-Inducing Principle-Producing Bioindicator for the Mushroom Pathogen Pseudomonas tolaasii.</title>
        <authorList>
            <person name="Ghequire M.G."/>
            <person name="Rokni-Zadeh H."/>
            <person name="Zarrineh P."/>
            <person name="De Mot R."/>
        </authorList>
    </citation>
    <scope>NUCLEOTIDE SEQUENCE [LARGE SCALE GENOMIC DNA]</scope>
    <source>
        <strain evidence="2 3">LMG 5329</strain>
    </source>
</reference>
<dbReference type="InterPro" id="IPR012340">
    <property type="entry name" value="NA-bd_OB-fold"/>
</dbReference>
<dbReference type="Proteomes" id="UP000030060">
    <property type="component" value="Unassembled WGS sequence"/>
</dbReference>
<dbReference type="RefSeq" id="WP_038849366.1">
    <property type="nucleotide sequence ID" value="NZ_ASGY01000176.1"/>
</dbReference>
<dbReference type="Gene3D" id="2.40.50.140">
    <property type="entry name" value="Nucleic acid-binding proteins"/>
    <property type="match status" value="1"/>
</dbReference>
<dbReference type="InterPro" id="IPR002059">
    <property type="entry name" value="CSP_DNA-bd"/>
</dbReference>
<gene>
    <name evidence="2" type="ORF">K814_0123130</name>
</gene>
<dbReference type="Pfam" id="PF00313">
    <property type="entry name" value="CSD"/>
    <property type="match status" value="1"/>
</dbReference>
<comment type="caution">
    <text evidence="2">The sequence shown here is derived from an EMBL/GenBank/DDBJ whole genome shotgun (WGS) entry which is preliminary data.</text>
</comment>
<dbReference type="OrthoDB" id="9801414at2"/>
<protein>
    <recommendedName>
        <fullName evidence="1">CSD domain-containing protein</fullName>
    </recommendedName>
</protein>
<feature type="domain" description="CSD" evidence="1">
    <location>
        <begin position="1"/>
        <end position="64"/>
    </location>
</feature>
<evidence type="ECO:0000313" key="2">
    <source>
        <dbReference type="EMBL" id="KGE65612.1"/>
    </source>
</evidence>
<dbReference type="PROSITE" id="PS51857">
    <property type="entry name" value="CSD_2"/>
    <property type="match status" value="1"/>
</dbReference>
<dbReference type="AlphaFoldDB" id="A0A0A1YYR5"/>
<name>A0A0A1YYR5_PSEFL</name>
<evidence type="ECO:0000313" key="3">
    <source>
        <dbReference type="Proteomes" id="UP000030060"/>
    </source>
</evidence>
<accession>A0A0A1YYR5</accession>
<proteinExistence type="predicted"/>
<dbReference type="EMBL" id="ASGY01000176">
    <property type="protein sequence ID" value="KGE65612.1"/>
    <property type="molecule type" value="Genomic_DNA"/>
</dbReference>
<organism evidence="2 3">
    <name type="scientific">Pseudomonas fluorescens LMG 5329</name>
    <dbReference type="NCBI Taxonomy" id="1324332"/>
    <lineage>
        <taxon>Bacteria</taxon>
        <taxon>Pseudomonadati</taxon>
        <taxon>Pseudomonadota</taxon>
        <taxon>Gammaproteobacteria</taxon>
        <taxon>Pseudomonadales</taxon>
        <taxon>Pseudomonadaceae</taxon>
        <taxon>Pseudomonas</taxon>
    </lineage>
</organism>
<sequence length="64" mass="6787">MATGTVSVSDPNKGYVIITPRDGSGDITVDWQDLQAAGLTDLKANEGVTFDKGADGRIQHLRRG</sequence>
<dbReference type="SUPFAM" id="SSF50249">
    <property type="entry name" value="Nucleic acid-binding proteins"/>
    <property type="match status" value="1"/>
</dbReference>
<evidence type="ECO:0000259" key="1">
    <source>
        <dbReference type="PROSITE" id="PS51857"/>
    </source>
</evidence>
<dbReference type="GO" id="GO:0003676">
    <property type="term" value="F:nucleic acid binding"/>
    <property type="evidence" value="ECO:0007669"/>
    <property type="project" value="InterPro"/>
</dbReference>